<feature type="domain" description="Tudor" evidence="1">
    <location>
        <begin position="21"/>
        <end position="136"/>
    </location>
</feature>
<evidence type="ECO:0000313" key="2">
    <source>
        <dbReference type="EMBL" id="KPM04031.1"/>
    </source>
</evidence>
<dbReference type="InterPro" id="IPR002999">
    <property type="entry name" value="Tudor"/>
</dbReference>
<evidence type="ECO:0000259" key="1">
    <source>
        <dbReference type="Pfam" id="PF00567"/>
    </source>
</evidence>
<protein>
    <recommendedName>
        <fullName evidence="1">Tudor domain-containing protein</fullName>
    </recommendedName>
</protein>
<reference evidence="2 3" key="1">
    <citation type="journal article" date="2015" name="Parasit. Vectors">
        <title>Draft genome of the scabies mite.</title>
        <authorList>
            <person name="Rider S.D.Jr."/>
            <person name="Morgan M.S."/>
            <person name="Arlian L.G."/>
        </authorList>
    </citation>
    <scope>NUCLEOTIDE SEQUENCE [LARGE SCALE GENOMIC DNA]</scope>
    <source>
        <strain evidence="2">Arlian Lab</strain>
    </source>
</reference>
<dbReference type="AlphaFoldDB" id="A0A131ZZF0"/>
<dbReference type="VEuPathDB" id="VectorBase:SSCA004563"/>
<proteinExistence type="predicted"/>
<gene>
    <name evidence="2" type="ORF">QR98_0024700</name>
</gene>
<dbReference type="SUPFAM" id="SSF63748">
    <property type="entry name" value="Tudor/PWWP/MBT"/>
    <property type="match status" value="2"/>
</dbReference>
<dbReference type="EMBL" id="JXLN01007062">
    <property type="protein sequence ID" value="KPM04031.1"/>
    <property type="molecule type" value="Genomic_DNA"/>
</dbReference>
<name>A0A131ZZF0_SARSC</name>
<sequence>MIKIDSLKTVDYPNGSNGMVPCIITKIIDPKNVSLRFECYEENYSKFKFEMQTLHRAKFENNLKQSDRIKTIGSLFILKRNSDYYRTKILETWSDGIYYVRLLDEGYNYLAHEEELYRVDCENFATLPIQAVTFSLLLDNDLMHPNCRYLLNYVLQKIPTLQDQFSLKYSSEKNCIKLFFKNKSSIISVNDYLKSIFNTDMEFKDFHNSINQSEIIEKVDAILLDEDFIVSNFITSTNVVSNSENEVSSTISGEKFVDYNHVNNKDDCSDEGGKELTISKLFTEMGESYLMKVKQIESPYKFYVKFRKDGEYENLKKLLAEHSANFSLKRVDQPKINRMYGVKRSDKLIRVLILRFDNLNNSYECFVVDKGYEDRFLPEDIYDLPENLKSFAPRSVCARLNCK</sequence>
<feature type="domain" description="Tudor" evidence="1">
    <location>
        <begin position="293"/>
        <end position="400"/>
    </location>
</feature>
<comment type="caution">
    <text evidence="2">The sequence shown here is derived from an EMBL/GenBank/DDBJ whole genome shotgun (WGS) entry which is preliminary data.</text>
</comment>
<evidence type="ECO:0000313" key="3">
    <source>
        <dbReference type="Proteomes" id="UP000616769"/>
    </source>
</evidence>
<organism evidence="2 3">
    <name type="scientific">Sarcoptes scabiei</name>
    <name type="common">Itch mite</name>
    <name type="synonym">Acarus scabiei</name>
    <dbReference type="NCBI Taxonomy" id="52283"/>
    <lineage>
        <taxon>Eukaryota</taxon>
        <taxon>Metazoa</taxon>
        <taxon>Ecdysozoa</taxon>
        <taxon>Arthropoda</taxon>
        <taxon>Chelicerata</taxon>
        <taxon>Arachnida</taxon>
        <taxon>Acari</taxon>
        <taxon>Acariformes</taxon>
        <taxon>Sarcoptiformes</taxon>
        <taxon>Astigmata</taxon>
        <taxon>Psoroptidia</taxon>
        <taxon>Sarcoptoidea</taxon>
        <taxon>Sarcoptidae</taxon>
        <taxon>Sarcoptinae</taxon>
        <taxon>Sarcoptes</taxon>
    </lineage>
</organism>
<dbReference type="Pfam" id="PF00567">
    <property type="entry name" value="TUDOR"/>
    <property type="match status" value="2"/>
</dbReference>
<accession>A0A131ZZF0</accession>
<dbReference type="Proteomes" id="UP000616769">
    <property type="component" value="Unassembled WGS sequence"/>
</dbReference>